<evidence type="ECO:0000313" key="3">
    <source>
        <dbReference type="Proteomes" id="UP001172083"/>
    </source>
</evidence>
<evidence type="ECO:0000256" key="1">
    <source>
        <dbReference type="SAM" id="Phobius"/>
    </source>
</evidence>
<evidence type="ECO:0000313" key="2">
    <source>
        <dbReference type="EMBL" id="MDN5215136.1"/>
    </source>
</evidence>
<dbReference type="EMBL" id="JAUJEB010000006">
    <property type="protein sequence ID" value="MDN5215136.1"/>
    <property type="molecule type" value="Genomic_DNA"/>
</dbReference>
<feature type="transmembrane region" description="Helical" evidence="1">
    <location>
        <begin position="553"/>
        <end position="576"/>
    </location>
</feature>
<keyword evidence="1" id="KW-0812">Transmembrane</keyword>
<keyword evidence="1" id="KW-0472">Membrane</keyword>
<keyword evidence="1" id="KW-1133">Transmembrane helix</keyword>
<organism evidence="2 3">
    <name type="scientific">Agaribacillus aureus</name>
    <dbReference type="NCBI Taxonomy" id="3051825"/>
    <lineage>
        <taxon>Bacteria</taxon>
        <taxon>Pseudomonadati</taxon>
        <taxon>Bacteroidota</taxon>
        <taxon>Cytophagia</taxon>
        <taxon>Cytophagales</taxon>
        <taxon>Splendidivirgaceae</taxon>
        <taxon>Agaribacillus</taxon>
    </lineage>
</organism>
<proteinExistence type="predicted"/>
<dbReference type="RefSeq" id="WP_346760476.1">
    <property type="nucleotide sequence ID" value="NZ_JAUJEB010000006.1"/>
</dbReference>
<protein>
    <recommendedName>
        <fullName evidence="4">Membrane-associated oxidoreductase</fullName>
    </recommendedName>
</protein>
<accession>A0ABT8LFK5</accession>
<dbReference type="Proteomes" id="UP001172083">
    <property type="component" value="Unassembled WGS sequence"/>
</dbReference>
<comment type="caution">
    <text evidence="2">The sequence shown here is derived from an EMBL/GenBank/DDBJ whole genome shotgun (WGS) entry which is preliminary data.</text>
</comment>
<sequence length="585" mass="67425">MENEPRLQATADEFERLLRGETIELSLEGWKSLCVLEDDEIVISNLLVEENINLTNKYPYNIYLIGNTFLRDFFISSEAQTGDFVIFGEAITGFFMIFDNVKTGHFRIFGEAQMEGFNIYGEAQTGVFAILGEARTFNFNIYGEAQTKSFVIFSKAQTGDFKISDKARTGGFKISEEAKTGDLQISGEAQTGDLQIFGKAKTGDLQISDKVKTGDLQIFGEANMGHLQISKHANLKTLYISGKIEMGTLSIRDKACFDQITIIDVQLGRVQFFGANLNGQLKILNSKYDQIEIKGDSSIKADKISIESTQVNILNFLNVQILETPVQISGVEPPKESKKTTYLQFTKSNFKTLDLINNKFDKFDFMVFEDSNITGSFISQTQFPEHIQSADPEAGRNPHEYPKVNEDKDQAKLFYEQIKTVYSKQGNRTEALQYQAKELDIHFANLRWTFHFWDKLFWDKITLGFHKYTTYFGTQWIRGFLFLIGSTTMLYTFTLWSTEKVTWTWPWLMRWEDFRVYYTHYIEFLNPTTNLLWRWEYIYELEGFKPNDTGKRLGSAVATWILLSKVVIVTLIYQIVQAFRKFGRS</sequence>
<reference evidence="2" key="1">
    <citation type="submission" date="2023-06" db="EMBL/GenBank/DDBJ databases">
        <title>Genomic of Agaribacillus aureum.</title>
        <authorList>
            <person name="Wang G."/>
        </authorList>
    </citation>
    <scope>NUCLEOTIDE SEQUENCE</scope>
    <source>
        <strain evidence="2">BMA12</strain>
    </source>
</reference>
<name>A0ABT8LFK5_9BACT</name>
<evidence type="ECO:0008006" key="4">
    <source>
        <dbReference type="Google" id="ProtNLM"/>
    </source>
</evidence>
<feature type="transmembrane region" description="Helical" evidence="1">
    <location>
        <begin position="476"/>
        <end position="496"/>
    </location>
</feature>
<gene>
    <name evidence="2" type="ORF">QQ020_23855</name>
</gene>
<keyword evidence="3" id="KW-1185">Reference proteome</keyword>